<evidence type="ECO:0000313" key="6">
    <source>
        <dbReference type="Proteomes" id="UP000265515"/>
    </source>
</evidence>
<name>A0A388JW90_CHABU</name>
<dbReference type="GO" id="GO:0005634">
    <property type="term" value="C:nucleus"/>
    <property type="evidence" value="ECO:0007669"/>
    <property type="project" value="TreeGrafter"/>
</dbReference>
<dbReference type="OrthoDB" id="1049195at2759"/>
<dbReference type="InterPro" id="IPR035979">
    <property type="entry name" value="RBD_domain_sf"/>
</dbReference>
<keyword evidence="6" id="KW-1185">Reference proteome</keyword>
<comment type="caution">
    <text evidence="5">The sequence shown here is derived from an EMBL/GenBank/DDBJ whole genome shotgun (WGS) entry which is preliminary data.</text>
</comment>
<dbReference type="GO" id="GO:0006406">
    <property type="term" value="P:mRNA export from nucleus"/>
    <property type="evidence" value="ECO:0007669"/>
    <property type="project" value="TreeGrafter"/>
</dbReference>
<dbReference type="Pfam" id="PF13865">
    <property type="entry name" value="FoP_duplication"/>
    <property type="match status" value="1"/>
</dbReference>
<dbReference type="GO" id="GO:0003729">
    <property type="term" value="F:mRNA binding"/>
    <property type="evidence" value="ECO:0007669"/>
    <property type="project" value="TreeGrafter"/>
</dbReference>
<reference evidence="5 6" key="1">
    <citation type="journal article" date="2018" name="Cell">
        <title>The Chara Genome: Secondary Complexity and Implications for Plant Terrestrialization.</title>
        <authorList>
            <person name="Nishiyama T."/>
            <person name="Sakayama H."/>
            <person name="Vries J.D."/>
            <person name="Buschmann H."/>
            <person name="Saint-Marcoux D."/>
            <person name="Ullrich K.K."/>
            <person name="Haas F.B."/>
            <person name="Vanderstraeten L."/>
            <person name="Becker D."/>
            <person name="Lang D."/>
            <person name="Vosolsobe S."/>
            <person name="Rombauts S."/>
            <person name="Wilhelmsson P.K.I."/>
            <person name="Janitza P."/>
            <person name="Kern R."/>
            <person name="Heyl A."/>
            <person name="Rumpler F."/>
            <person name="Villalobos L.I.A.C."/>
            <person name="Clay J.M."/>
            <person name="Skokan R."/>
            <person name="Toyoda A."/>
            <person name="Suzuki Y."/>
            <person name="Kagoshima H."/>
            <person name="Schijlen E."/>
            <person name="Tajeshwar N."/>
            <person name="Catarino B."/>
            <person name="Hetherington A.J."/>
            <person name="Saltykova A."/>
            <person name="Bonnot C."/>
            <person name="Breuninger H."/>
            <person name="Symeonidi A."/>
            <person name="Radhakrishnan G.V."/>
            <person name="Van Nieuwerburgh F."/>
            <person name="Deforce D."/>
            <person name="Chang C."/>
            <person name="Karol K.G."/>
            <person name="Hedrich R."/>
            <person name="Ulvskov P."/>
            <person name="Glockner G."/>
            <person name="Delwiche C.F."/>
            <person name="Petrasek J."/>
            <person name="Van de Peer Y."/>
            <person name="Friml J."/>
            <person name="Beilby M."/>
            <person name="Dolan L."/>
            <person name="Kohara Y."/>
            <person name="Sugano S."/>
            <person name="Fujiyama A."/>
            <person name="Delaux P.-M."/>
            <person name="Quint M."/>
            <person name="TheiBen G."/>
            <person name="Hagemann M."/>
            <person name="Harholt J."/>
            <person name="Dunand C."/>
            <person name="Zachgo S."/>
            <person name="Langdale J."/>
            <person name="Maumus F."/>
            <person name="Straeten D.V.D."/>
            <person name="Gould S.B."/>
            <person name="Rensing S.A."/>
        </authorList>
    </citation>
    <scope>NUCLEOTIDE SEQUENCE [LARGE SCALE GENOMIC DNA]</scope>
    <source>
        <strain evidence="5 6">S276</strain>
    </source>
</reference>
<dbReference type="Proteomes" id="UP000265515">
    <property type="component" value="Unassembled WGS sequence"/>
</dbReference>
<gene>
    <name evidence="5" type="ORF">CBR_g28521</name>
</gene>
<dbReference type="SMART" id="SM01218">
    <property type="entry name" value="FoP_duplication"/>
    <property type="match status" value="1"/>
</dbReference>
<dbReference type="InterPro" id="IPR051229">
    <property type="entry name" value="ALYREF_mRNA_export"/>
</dbReference>
<feature type="domain" description="RRM" evidence="4">
    <location>
        <begin position="106"/>
        <end position="183"/>
    </location>
</feature>
<evidence type="ECO:0000259" key="4">
    <source>
        <dbReference type="PROSITE" id="PS50102"/>
    </source>
</evidence>
<keyword evidence="1 2" id="KW-0694">RNA-binding</keyword>
<organism evidence="5 6">
    <name type="scientific">Chara braunii</name>
    <name type="common">Braun's stonewort</name>
    <dbReference type="NCBI Taxonomy" id="69332"/>
    <lineage>
        <taxon>Eukaryota</taxon>
        <taxon>Viridiplantae</taxon>
        <taxon>Streptophyta</taxon>
        <taxon>Charophyceae</taxon>
        <taxon>Charales</taxon>
        <taxon>Characeae</taxon>
        <taxon>Chara</taxon>
    </lineage>
</organism>
<feature type="region of interest" description="Disordered" evidence="3">
    <location>
        <begin position="219"/>
        <end position="274"/>
    </location>
</feature>
<dbReference type="Gene3D" id="3.30.70.330">
    <property type="match status" value="1"/>
</dbReference>
<evidence type="ECO:0000256" key="2">
    <source>
        <dbReference type="PROSITE-ProRule" id="PRU00176"/>
    </source>
</evidence>
<evidence type="ECO:0000313" key="5">
    <source>
        <dbReference type="EMBL" id="GBG62045.1"/>
    </source>
</evidence>
<evidence type="ECO:0000256" key="3">
    <source>
        <dbReference type="SAM" id="MobiDB-lite"/>
    </source>
</evidence>
<dbReference type="AlphaFoldDB" id="A0A388JW90"/>
<dbReference type="PROSITE" id="PS50102">
    <property type="entry name" value="RRM"/>
    <property type="match status" value="1"/>
</dbReference>
<feature type="region of interest" description="Disordered" evidence="3">
    <location>
        <begin position="16"/>
        <end position="39"/>
    </location>
</feature>
<sequence>MGSALDMSLDDLIKSSKTAGRGAGRGGGRGAGRGALGGRGRGVFRRAGRGFARGGNLGAAGPIRRVGTQRGLLRAAPYSAVKNDLLRGVSKVQGAVVRTVELQTGTKLYISNLDFNVSNDDIKELFSEVGDLKRCSVHFDRSGRSKGSAEVVFARRNDALTAVKRYNNVLLDGKPMKIDIIGTNVPTVGVGRGRGVGATRAVVVSGGAFRGRGIGAGRVSGGRGRGGRVGAGGVAGRGRGRGGRGRGRGDNGPTKTAEELDAELDSYHAEAMQP</sequence>
<dbReference type="PANTHER" id="PTHR19965:SF35">
    <property type="entry name" value="RNA ANNEALING PROTEIN YRA1"/>
    <property type="match status" value="1"/>
</dbReference>
<dbReference type="Gramene" id="GBG62045">
    <property type="protein sequence ID" value="GBG62045"/>
    <property type="gene ID" value="CBR_g28521"/>
</dbReference>
<dbReference type="SUPFAM" id="SSF54928">
    <property type="entry name" value="RNA-binding domain, RBD"/>
    <property type="match status" value="1"/>
</dbReference>
<feature type="compositionally biased region" description="Gly residues" evidence="3">
    <location>
        <begin position="219"/>
        <end position="237"/>
    </location>
</feature>
<dbReference type="InterPro" id="IPR000504">
    <property type="entry name" value="RRM_dom"/>
</dbReference>
<proteinExistence type="predicted"/>
<feature type="compositionally biased region" description="Gly residues" evidence="3">
    <location>
        <begin position="21"/>
        <end position="39"/>
    </location>
</feature>
<dbReference type="InterPro" id="IPR012677">
    <property type="entry name" value="Nucleotide-bd_a/b_plait_sf"/>
</dbReference>
<dbReference type="InterPro" id="IPR025715">
    <property type="entry name" value="FoP_C"/>
</dbReference>
<dbReference type="CDD" id="cd12680">
    <property type="entry name" value="RRM_THOC4"/>
    <property type="match status" value="1"/>
</dbReference>
<evidence type="ECO:0000256" key="1">
    <source>
        <dbReference type="ARBA" id="ARBA00022884"/>
    </source>
</evidence>
<dbReference type="OMA" id="TTWGHDM"/>
<dbReference type="Pfam" id="PF00076">
    <property type="entry name" value="RRM_1"/>
    <property type="match status" value="1"/>
</dbReference>
<protein>
    <recommendedName>
        <fullName evidence="4">RRM domain-containing protein</fullName>
    </recommendedName>
</protein>
<accession>A0A388JW90</accession>
<dbReference type="STRING" id="69332.A0A388JW90"/>
<dbReference type="PANTHER" id="PTHR19965">
    <property type="entry name" value="RNA AND EXPORT FACTOR BINDING PROTEIN"/>
    <property type="match status" value="1"/>
</dbReference>
<dbReference type="SMART" id="SM00360">
    <property type="entry name" value="RRM"/>
    <property type="match status" value="1"/>
</dbReference>
<dbReference type="EMBL" id="BFEA01000025">
    <property type="protein sequence ID" value="GBG62045.1"/>
    <property type="molecule type" value="Genomic_DNA"/>
</dbReference>